<dbReference type="EMBL" id="QJJQ01000001">
    <property type="protein sequence ID" value="PXW90484.1"/>
    <property type="molecule type" value="Genomic_DNA"/>
</dbReference>
<gene>
    <name evidence="2" type="ORF">DFR56_101396</name>
</gene>
<keyword evidence="3" id="KW-1185">Reference proteome</keyword>
<feature type="transmembrane region" description="Helical" evidence="1">
    <location>
        <begin position="37"/>
        <end position="58"/>
    </location>
</feature>
<evidence type="ECO:0000313" key="3">
    <source>
        <dbReference type="Proteomes" id="UP000247978"/>
    </source>
</evidence>
<dbReference type="Proteomes" id="UP000247978">
    <property type="component" value="Unassembled WGS sequence"/>
</dbReference>
<evidence type="ECO:0000313" key="2">
    <source>
        <dbReference type="EMBL" id="PXW90484.1"/>
    </source>
</evidence>
<feature type="transmembrane region" description="Helical" evidence="1">
    <location>
        <begin position="6"/>
        <end position="25"/>
    </location>
</feature>
<sequence>MGATLYLMFISIVLLSIFIIYKTIYYRNKITSMTGMMIAMTLGMSVGLTVGVILGILISDNFFIATVFGMLAGMFVGFLAGLPISLVATLDGLLSGLMGGMIGAMLGEMITAEYQDAIVKIMFFLFLGTLLILVKMINQEVNKAVNFYRSLYITVVLFGMLFVIFEQLGSIFIQ</sequence>
<dbReference type="RefSeq" id="WP_110393741.1">
    <property type="nucleotide sequence ID" value="NZ_JBHUHB010000001.1"/>
</dbReference>
<feature type="transmembrane region" description="Helical" evidence="1">
    <location>
        <begin position="93"/>
        <end position="111"/>
    </location>
</feature>
<feature type="transmembrane region" description="Helical" evidence="1">
    <location>
        <begin position="64"/>
        <end position="86"/>
    </location>
</feature>
<protein>
    <submittedName>
        <fullName evidence="2">Uncharacterized protein</fullName>
    </submittedName>
</protein>
<evidence type="ECO:0000256" key="1">
    <source>
        <dbReference type="SAM" id="Phobius"/>
    </source>
</evidence>
<accession>A0A2V3WBF9</accession>
<dbReference type="AlphaFoldDB" id="A0A2V3WBF9"/>
<comment type="caution">
    <text evidence="2">The sequence shown here is derived from an EMBL/GenBank/DDBJ whole genome shotgun (WGS) entry which is preliminary data.</text>
</comment>
<proteinExistence type="predicted"/>
<organism evidence="2 3">
    <name type="scientific">Pseudogracilibacillus auburnensis</name>
    <dbReference type="NCBI Taxonomy" id="1494959"/>
    <lineage>
        <taxon>Bacteria</taxon>
        <taxon>Bacillati</taxon>
        <taxon>Bacillota</taxon>
        <taxon>Bacilli</taxon>
        <taxon>Bacillales</taxon>
        <taxon>Bacillaceae</taxon>
        <taxon>Pseudogracilibacillus</taxon>
    </lineage>
</organism>
<dbReference type="OrthoDB" id="9816061at2"/>
<keyword evidence="1" id="KW-0472">Membrane</keyword>
<feature type="transmembrane region" description="Helical" evidence="1">
    <location>
        <begin position="150"/>
        <end position="173"/>
    </location>
</feature>
<keyword evidence="1" id="KW-0812">Transmembrane</keyword>
<name>A0A2V3WBF9_9BACI</name>
<keyword evidence="1" id="KW-1133">Transmembrane helix</keyword>
<reference evidence="2 3" key="1">
    <citation type="submission" date="2018-05" db="EMBL/GenBank/DDBJ databases">
        <title>Genomic Encyclopedia of Type Strains, Phase IV (KMG-IV): sequencing the most valuable type-strain genomes for metagenomic binning, comparative biology and taxonomic classification.</title>
        <authorList>
            <person name="Goeker M."/>
        </authorList>
    </citation>
    <scope>NUCLEOTIDE SEQUENCE [LARGE SCALE GENOMIC DNA]</scope>
    <source>
        <strain evidence="2 3">DSM 28556</strain>
    </source>
</reference>
<feature type="transmembrane region" description="Helical" evidence="1">
    <location>
        <begin position="117"/>
        <end position="138"/>
    </location>
</feature>